<comment type="caution">
    <text evidence="3">The sequence shown here is derived from an EMBL/GenBank/DDBJ whole genome shotgun (WGS) entry which is preliminary data.</text>
</comment>
<dbReference type="Proteomes" id="UP001597097">
    <property type="component" value="Unassembled WGS sequence"/>
</dbReference>
<evidence type="ECO:0000313" key="4">
    <source>
        <dbReference type="Proteomes" id="UP001597097"/>
    </source>
</evidence>
<feature type="transmembrane region" description="Helical" evidence="2">
    <location>
        <begin position="133"/>
        <end position="151"/>
    </location>
</feature>
<accession>A0ABW4G290</accession>
<feature type="transmembrane region" description="Helical" evidence="2">
    <location>
        <begin position="60"/>
        <end position="79"/>
    </location>
</feature>
<keyword evidence="4" id="KW-1185">Reference proteome</keyword>
<dbReference type="RefSeq" id="WP_219527794.1">
    <property type="nucleotide sequence ID" value="NZ_JAHKRM010000003.1"/>
</dbReference>
<feature type="transmembrane region" description="Helical" evidence="2">
    <location>
        <begin position="21"/>
        <end position="40"/>
    </location>
</feature>
<gene>
    <name evidence="3" type="ORF">ACFSJ0_07325</name>
</gene>
<feature type="transmembrane region" description="Helical" evidence="2">
    <location>
        <begin position="91"/>
        <end position="113"/>
    </location>
</feature>
<sequence>MTMLKPRSAPNPTEPPPTEPPPTVQAAATLWLVAVAAGVFETVLVVGDLLSSGTASAGELLSGVGIRLVVFVTAVFLALRLRRGANWARWTLAVTLGVFGTLSLVIGPIQWLMDGHSVAEAFAGADAMGLMFAGSRVLHVLAVLGAVTLMFQPRANAYFRSARRDLAEDDSARHALGDRIGRA</sequence>
<proteinExistence type="predicted"/>
<feature type="region of interest" description="Disordered" evidence="1">
    <location>
        <begin position="1"/>
        <end position="22"/>
    </location>
</feature>
<keyword evidence="2" id="KW-0812">Transmembrane</keyword>
<keyword evidence="2" id="KW-0472">Membrane</keyword>
<evidence type="ECO:0000256" key="2">
    <source>
        <dbReference type="SAM" id="Phobius"/>
    </source>
</evidence>
<name>A0ABW4G290_9ACTN</name>
<evidence type="ECO:0000313" key="3">
    <source>
        <dbReference type="EMBL" id="MFD1536837.1"/>
    </source>
</evidence>
<evidence type="ECO:0008006" key="5">
    <source>
        <dbReference type="Google" id="ProtNLM"/>
    </source>
</evidence>
<protein>
    <recommendedName>
        <fullName evidence="5">DUF4383 domain-containing protein</fullName>
    </recommendedName>
</protein>
<reference evidence="4" key="1">
    <citation type="journal article" date="2019" name="Int. J. Syst. Evol. Microbiol.">
        <title>The Global Catalogue of Microorganisms (GCM) 10K type strain sequencing project: providing services to taxonomists for standard genome sequencing and annotation.</title>
        <authorList>
            <consortium name="The Broad Institute Genomics Platform"/>
            <consortium name="The Broad Institute Genome Sequencing Center for Infectious Disease"/>
            <person name="Wu L."/>
            <person name="Ma J."/>
        </authorList>
    </citation>
    <scope>NUCLEOTIDE SEQUENCE [LARGE SCALE GENOMIC DNA]</scope>
    <source>
        <strain evidence="4">CGMCC 1.15399</strain>
    </source>
</reference>
<evidence type="ECO:0000256" key="1">
    <source>
        <dbReference type="SAM" id="MobiDB-lite"/>
    </source>
</evidence>
<organism evidence="3 4">
    <name type="scientific">Nonomuraea guangzhouensis</name>
    <dbReference type="NCBI Taxonomy" id="1291555"/>
    <lineage>
        <taxon>Bacteria</taxon>
        <taxon>Bacillati</taxon>
        <taxon>Actinomycetota</taxon>
        <taxon>Actinomycetes</taxon>
        <taxon>Streptosporangiales</taxon>
        <taxon>Streptosporangiaceae</taxon>
        <taxon>Nonomuraea</taxon>
    </lineage>
</organism>
<keyword evidence="2" id="KW-1133">Transmembrane helix</keyword>
<feature type="compositionally biased region" description="Pro residues" evidence="1">
    <location>
        <begin position="12"/>
        <end position="22"/>
    </location>
</feature>
<dbReference type="EMBL" id="JBHUCM010000007">
    <property type="protein sequence ID" value="MFD1536837.1"/>
    <property type="molecule type" value="Genomic_DNA"/>
</dbReference>